<dbReference type="InterPro" id="IPR007197">
    <property type="entry name" value="rSAM"/>
</dbReference>
<sequence>MRWSGQRIGGTPEAAGAGPLAADPAQDPRTRALVGLTGLVRSVRTPEFHGVTFHEVAAKSALNRVPAASSMPFSWTVNPYRGCSHACVYCFARSTHRYLDLDAGADFDQQVVVKVNVAEVLRAELARRSWGREEVALGTNTDPYQRAEGRYRLMPGIISALADSGTPLSILTKGTLLRRDLPQLEEAARRVPVDLSMSIAIFDDALQKAVEPGTPSTAARLATVRAAADAGFRVTVFLMPIMPWLTDGDRQLDEALARIAEAGAAHVVFGALHLRPGAKEWFLEWIEREHPELSRGYRRFYGQASYAPAGYRRDLGRRVRPLLARHGLASHEDVDQPEHRREAAARAGRTGRSGRAAGEDPRPLPSALELSGQPALF</sequence>
<keyword evidence="1" id="KW-0479">Metal-binding</keyword>
<keyword evidence="3" id="KW-0411">Iron-sulfur</keyword>
<dbReference type="NCBIfam" id="NF038135">
    <property type="entry name" value="rSAM_Rv2578c"/>
    <property type="match status" value="1"/>
</dbReference>
<dbReference type="GO" id="GO:0051536">
    <property type="term" value="F:iron-sulfur cluster binding"/>
    <property type="evidence" value="ECO:0007669"/>
    <property type="project" value="UniProtKB-KW"/>
</dbReference>
<keyword evidence="6" id="KW-0456">Lyase</keyword>
<dbReference type="CDD" id="cd01335">
    <property type="entry name" value="Radical_SAM"/>
    <property type="match status" value="1"/>
</dbReference>
<dbReference type="PATRIC" id="fig|396014.3.peg.3156"/>
<evidence type="ECO:0000313" key="6">
    <source>
        <dbReference type="EMBL" id="EWS80034.1"/>
    </source>
</evidence>
<dbReference type="SFLD" id="SFLDS00029">
    <property type="entry name" value="Radical_SAM"/>
    <property type="match status" value="1"/>
</dbReference>
<name>Z9JPF3_9MICO</name>
<dbReference type="PANTHER" id="PTHR43432">
    <property type="entry name" value="SLR0285 PROTEIN"/>
    <property type="match status" value="1"/>
</dbReference>
<keyword evidence="2" id="KW-0408">Iron</keyword>
<dbReference type="RefSeq" id="WP_084148623.1">
    <property type="nucleotide sequence ID" value="NZ_KK070003.1"/>
</dbReference>
<dbReference type="eggNOG" id="COG1533">
    <property type="taxonomic scope" value="Bacteria"/>
</dbReference>
<comment type="caution">
    <text evidence="6">The sequence shown here is derived from an EMBL/GenBank/DDBJ whole genome shotgun (WGS) entry which is preliminary data.</text>
</comment>
<dbReference type="PANTHER" id="PTHR43432:SF3">
    <property type="entry name" value="SLR0285 PROTEIN"/>
    <property type="match status" value="1"/>
</dbReference>
<feature type="region of interest" description="Disordered" evidence="4">
    <location>
        <begin position="328"/>
        <end position="377"/>
    </location>
</feature>
<evidence type="ECO:0000256" key="4">
    <source>
        <dbReference type="SAM" id="MobiDB-lite"/>
    </source>
</evidence>
<gene>
    <name evidence="6" type="ORF">BF93_08265</name>
</gene>
<feature type="domain" description="Radical SAM core" evidence="5">
    <location>
        <begin position="69"/>
        <end position="312"/>
    </location>
</feature>
<dbReference type="GO" id="GO:0046872">
    <property type="term" value="F:metal ion binding"/>
    <property type="evidence" value="ECO:0007669"/>
    <property type="project" value="UniProtKB-KW"/>
</dbReference>
<evidence type="ECO:0000256" key="1">
    <source>
        <dbReference type="ARBA" id="ARBA00022723"/>
    </source>
</evidence>
<organism evidence="6 7">
    <name type="scientific">Brachybacterium phenoliresistens</name>
    <dbReference type="NCBI Taxonomy" id="396014"/>
    <lineage>
        <taxon>Bacteria</taxon>
        <taxon>Bacillati</taxon>
        <taxon>Actinomycetota</taxon>
        <taxon>Actinomycetes</taxon>
        <taxon>Micrococcales</taxon>
        <taxon>Dermabacteraceae</taxon>
        <taxon>Brachybacterium</taxon>
    </lineage>
</organism>
<dbReference type="PROSITE" id="PS51918">
    <property type="entry name" value="RADICAL_SAM"/>
    <property type="match status" value="1"/>
</dbReference>
<keyword evidence="7" id="KW-1185">Reference proteome</keyword>
<feature type="compositionally biased region" description="Low complexity" evidence="4">
    <location>
        <begin position="9"/>
        <end position="26"/>
    </location>
</feature>
<dbReference type="GO" id="GO:0016829">
    <property type="term" value="F:lyase activity"/>
    <property type="evidence" value="ECO:0007669"/>
    <property type="project" value="UniProtKB-KW"/>
</dbReference>
<evidence type="ECO:0000256" key="3">
    <source>
        <dbReference type="ARBA" id="ARBA00023014"/>
    </source>
</evidence>
<feature type="compositionally biased region" description="Low complexity" evidence="4">
    <location>
        <begin position="345"/>
        <end position="356"/>
    </location>
</feature>
<feature type="compositionally biased region" description="Basic and acidic residues" evidence="4">
    <location>
        <begin position="329"/>
        <end position="344"/>
    </location>
</feature>
<evidence type="ECO:0000313" key="7">
    <source>
        <dbReference type="Proteomes" id="UP000023067"/>
    </source>
</evidence>
<dbReference type="SUPFAM" id="SSF102114">
    <property type="entry name" value="Radical SAM enzymes"/>
    <property type="match status" value="1"/>
</dbReference>
<dbReference type="Pfam" id="PF04055">
    <property type="entry name" value="Radical_SAM"/>
    <property type="match status" value="1"/>
</dbReference>
<evidence type="ECO:0000259" key="5">
    <source>
        <dbReference type="PROSITE" id="PS51918"/>
    </source>
</evidence>
<evidence type="ECO:0000256" key="2">
    <source>
        <dbReference type="ARBA" id="ARBA00023004"/>
    </source>
</evidence>
<dbReference type="EMBL" id="JDYK01000020">
    <property type="protein sequence ID" value="EWS80034.1"/>
    <property type="molecule type" value="Genomic_DNA"/>
</dbReference>
<dbReference type="InterPro" id="IPR040086">
    <property type="entry name" value="MJ0683-like"/>
</dbReference>
<accession>Z9JPF3</accession>
<dbReference type="Gene3D" id="3.80.30.30">
    <property type="match status" value="1"/>
</dbReference>
<dbReference type="AlphaFoldDB" id="Z9JPF3"/>
<protein>
    <submittedName>
        <fullName evidence="6">DNA repair photolyase</fullName>
    </submittedName>
</protein>
<feature type="region of interest" description="Disordered" evidence="4">
    <location>
        <begin position="1"/>
        <end position="26"/>
    </location>
</feature>
<dbReference type="InterPro" id="IPR058240">
    <property type="entry name" value="rSAM_sf"/>
</dbReference>
<dbReference type="SFLD" id="SFLDG01084">
    <property type="entry name" value="Uncharacterised_Radical_SAM_Su"/>
    <property type="match status" value="1"/>
</dbReference>
<dbReference type="SMART" id="SM00729">
    <property type="entry name" value="Elp3"/>
    <property type="match status" value="1"/>
</dbReference>
<dbReference type="InterPro" id="IPR006638">
    <property type="entry name" value="Elp3/MiaA/NifB-like_rSAM"/>
</dbReference>
<dbReference type="HOGENOM" id="CLU_015525_1_0_11"/>
<dbReference type="STRING" id="396014.BF93_08265"/>
<proteinExistence type="predicted"/>
<reference evidence="6 7" key="1">
    <citation type="submission" date="2014-02" db="EMBL/GenBank/DDBJ databases">
        <title>Genome sequence of Brachybacterium phenoliresistens strain W13A50.</title>
        <authorList>
            <person name="Wang X."/>
        </authorList>
    </citation>
    <scope>NUCLEOTIDE SEQUENCE [LARGE SCALE GENOMIC DNA]</scope>
    <source>
        <strain evidence="6 7">W13A50</strain>
    </source>
</reference>
<dbReference type="Proteomes" id="UP000023067">
    <property type="component" value="Unassembled WGS sequence"/>
</dbReference>
<dbReference type="OrthoDB" id="9785699at2"/>